<evidence type="ECO:0000313" key="1">
    <source>
        <dbReference type="EMBL" id="MBB3811436.1"/>
    </source>
</evidence>
<dbReference type="EMBL" id="JACICC010000019">
    <property type="protein sequence ID" value="MBB3811436.1"/>
    <property type="molecule type" value="Genomic_DNA"/>
</dbReference>
<reference evidence="1 2" key="1">
    <citation type="submission" date="2020-08" db="EMBL/GenBank/DDBJ databases">
        <title>Genomic Encyclopedia of Type Strains, Phase IV (KMG-IV): sequencing the most valuable type-strain genomes for metagenomic binning, comparative biology and taxonomic classification.</title>
        <authorList>
            <person name="Goeker M."/>
        </authorList>
    </citation>
    <scope>NUCLEOTIDE SEQUENCE [LARGE SCALE GENOMIC DNA]</scope>
    <source>
        <strain evidence="1 2">DSM 28760</strain>
    </source>
</reference>
<proteinExistence type="predicted"/>
<sequence>MLTQRLKEALGLVEVHMIVAGVGTVSFAERRLI</sequence>
<name>A0A7W5Z765_9HYPH</name>
<organism evidence="1 2">
    <name type="scientific">Pseudochelatococcus contaminans</name>
    <dbReference type="NCBI Taxonomy" id="1538103"/>
    <lineage>
        <taxon>Bacteria</taxon>
        <taxon>Pseudomonadati</taxon>
        <taxon>Pseudomonadota</taxon>
        <taxon>Alphaproteobacteria</taxon>
        <taxon>Hyphomicrobiales</taxon>
        <taxon>Chelatococcaceae</taxon>
        <taxon>Pseudochelatococcus</taxon>
    </lineage>
</organism>
<dbReference type="AlphaFoldDB" id="A0A7W5Z765"/>
<protein>
    <submittedName>
        <fullName evidence="1">DNA repair protein RadC</fullName>
    </submittedName>
</protein>
<keyword evidence="2" id="KW-1185">Reference proteome</keyword>
<dbReference type="Proteomes" id="UP000537592">
    <property type="component" value="Unassembled WGS sequence"/>
</dbReference>
<evidence type="ECO:0000313" key="2">
    <source>
        <dbReference type="Proteomes" id="UP000537592"/>
    </source>
</evidence>
<accession>A0A7W5Z765</accession>
<comment type="caution">
    <text evidence="1">The sequence shown here is derived from an EMBL/GenBank/DDBJ whole genome shotgun (WGS) entry which is preliminary data.</text>
</comment>
<gene>
    <name evidence="1" type="ORF">FHS81_003550</name>
</gene>